<sequence>MNSGAEEEVGSNAIPKIAASPKRENDGFVQLGVDVVFHLDVLKPPLPKGNVSDGAPGANAKKQISLELDDWW</sequence>
<evidence type="ECO:0000313" key="1">
    <source>
        <dbReference type="EMBL" id="NPT62481.1"/>
    </source>
</evidence>
<keyword evidence="2" id="KW-1185">Reference proteome</keyword>
<comment type="caution">
    <text evidence="1">The sequence shown here is derived from an EMBL/GenBank/DDBJ whole genome shotgun (WGS) entry which is preliminary data.</text>
</comment>
<dbReference type="EMBL" id="WOEZ01000328">
    <property type="protein sequence ID" value="NPT62481.1"/>
    <property type="molecule type" value="Genomic_DNA"/>
</dbReference>
<dbReference type="AlphaFoldDB" id="A0A972NZ30"/>
<gene>
    <name evidence="1" type="ORF">GNZ13_50300</name>
</gene>
<evidence type="ECO:0000313" key="2">
    <source>
        <dbReference type="Proteomes" id="UP000655523"/>
    </source>
</evidence>
<reference evidence="1 2" key="1">
    <citation type="submission" date="2019-11" db="EMBL/GenBank/DDBJ databases">
        <title>Metabolism of dissolved organic matter in forest soils.</title>
        <authorList>
            <person name="Cyle K.T."/>
            <person name="Wilhelm R.C."/>
            <person name="Martinez C.E."/>
        </authorList>
    </citation>
    <scope>NUCLEOTIDE SEQUENCE [LARGE SCALE GENOMIC DNA]</scope>
    <source>
        <strain evidence="1 2">5N</strain>
    </source>
</reference>
<protein>
    <submittedName>
        <fullName evidence="1">Uncharacterized protein</fullName>
    </submittedName>
</protein>
<organism evidence="1 2">
    <name type="scientific">Paraburkholderia elongata</name>
    <dbReference type="NCBI Taxonomy" id="2675747"/>
    <lineage>
        <taxon>Bacteria</taxon>
        <taxon>Pseudomonadati</taxon>
        <taxon>Pseudomonadota</taxon>
        <taxon>Betaproteobacteria</taxon>
        <taxon>Burkholderiales</taxon>
        <taxon>Burkholderiaceae</taxon>
        <taxon>Paraburkholderia</taxon>
    </lineage>
</organism>
<dbReference type="RefSeq" id="WP_172178945.1">
    <property type="nucleotide sequence ID" value="NZ_WOEZ01000328.1"/>
</dbReference>
<dbReference type="Proteomes" id="UP000655523">
    <property type="component" value="Unassembled WGS sequence"/>
</dbReference>
<proteinExistence type="predicted"/>
<name>A0A972NZ30_9BURK</name>
<accession>A0A972NZ30</accession>